<dbReference type="InterPro" id="IPR036388">
    <property type="entry name" value="WH-like_DNA-bd_sf"/>
</dbReference>
<keyword evidence="1" id="KW-0597">Phosphoprotein</keyword>
<dbReference type="CDD" id="cd00383">
    <property type="entry name" value="trans_reg_C"/>
    <property type="match status" value="1"/>
</dbReference>
<feature type="compositionally biased region" description="Polar residues" evidence="6">
    <location>
        <begin position="39"/>
        <end position="48"/>
    </location>
</feature>
<keyword evidence="2" id="KW-0902">Two-component regulatory system</keyword>
<dbReference type="GO" id="GO:0000976">
    <property type="term" value="F:transcription cis-regulatory region binding"/>
    <property type="evidence" value="ECO:0007669"/>
    <property type="project" value="TreeGrafter"/>
</dbReference>
<evidence type="ECO:0000256" key="4">
    <source>
        <dbReference type="ARBA" id="ARBA00023125"/>
    </source>
</evidence>
<gene>
    <name evidence="7" type="ORF">ENP47_00700</name>
</gene>
<organism evidence="7">
    <name type="scientific">Thermomicrobium roseum</name>
    <dbReference type="NCBI Taxonomy" id="500"/>
    <lineage>
        <taxon>Bacteria</taxon>
        <taxon>Pseudomonadati</taxon>
        <taxon>Thermomicrobiota</taxon>
        <taxon>Thermomicrobia</taxon>
        <taxon>Thermomicrobiales</taxon>
        <taxon>Thermomicrobiaceae</taxon>
        <taxon>Thermomicrobium</taxon>
    </lineage>
</organism>
<name>A0A7C2B510_THERO</name>
<comment type="caution">
    <text evidence="7">The sequence shown here is derived from an EMBL/GenBank/DDBJ whole genome shotgun (WGS) entry which is preliminary data.</text>
</comment>
<dbReference type="SMART" id="SM00862">
    <property type="entry name" value="Trans_reg_C"/>
    <property type="match status" value="1"/>
</dbReference>
<dbReference type="SUPFAM" id="SSF46894">
    <property type="entry name" value="C-terminal effector domain of the bipartite response regulators"/>
    <property type="match status" value="1"/>
</dbReference>
<dbReference type="Gene3D" id="1.10.10.10">
    <property type="entry name" value="Winged helix-like DNA-binding domain superfamily/Winged helix DNA-binding domain"/>
    <property type="match status" value="1"/>
</dbReference>
<dbReference type="InterPro" id="IPR001789">
    <property type="entry name" value="Sig_transdc_resp-reg_receiver"/>
</dbReference>
<dbReference type="PANTHER" id="PTHR48111:SF1">
    <property type="entry name" value="TWO-COMPONENT RESPONSE REGULATOR ORR33"/>
    <property type="match status" value="1"/>
</dbReference>
<sequence length="382" mass="42313">MRGDDHPVRGQYSLVAAGLHSLVRSLAQSDQTEHDQRDGTQMSTTRGSTPRDCVSMRSSNTGYLVPPFRCFGSTRGVVTLWIEGGIEIDQSVVYQRSGRVNTVTGKCFGSFQWQRCTMQLPIRMLLVIDGLSVRDAVKRALDQRSFLMRSTSNLAEAVILLQEWQPHIVVVDMCFAEGKVLVRLGYSSMGVNVPPAIAIAPRDDPALKVAALEDGADDVVVFPFHPEEFLARVMVIVRRTYREAAVLTPILRVGDIEIDTFRRQVCVNGAKLRLTALEQRLLYLLASHAGQILTRDEILDSIWGADYIAESNVVDRHIHNLRVKLKIGGCRSHAIVTVHGRGYRLAAAGVTDMRSSSSRTQARIRRDQGFIGEPGFAVQESG</sequence>
<dbReference type="InterPro" id="IPR011006">
    <property type="entry name" value="CheY-like_superfamily"/>
</dbReference>
<reference evidence="7" key="1">
    <citation type="journal article" date="2020" name="mSystems">
        <title>Genome- and Community-Level Interaction Insights into Carbon Utilization and Element Cycling Functions of Hydrothermarchaeota in Hydrothermal Sediment.</title>
        <authorList>
            <person name="Zhou Z."/>
            <person name="Liu Y."/>
            <person name="Xu W."/>
            <person name="Pan J."/>
            <person name="Luo Z.H."/>
            <person name="Li M."/>
        </authorList>
    </citation>
    <scope>NUCLEOTIDE SEQUENCE [LARGE SCALE GENOMIC DNA]</scope>
    <source>
        <strain evidence="7">SpSt-222</strain>
    </source>
</reference>
<dbReference type="AlphaFoldDB" id="A0A7C2B510"/>
<dbReference type="GO" id="GO:0000156">
    <property type="term" value="F:phosphorelay response regulator activity"/>
    <property type="evidence" value="ECO:0007669"/>
    <property type="project" value="TreeGrafter"/>
</dbReference>
<dbReference type="InterPro" id="IPR001867">
    <property type="entry name" value="OmpR/PhoB-type_DNA-bd"/>
</dbReference>
<dbReference type="PROSITE" id="PS51755">
    <property type="entry name" value="OMPR_PHOB"/>
    <property type="match status" value="1"/>
</dbReference>
<keyword evidence="3" id="KW-0805">Transcription regulation</keyword>
<dbReference type="GO" id="GO:0005829">
    <property type="term" value="C:cytosol"/>
    <property type="evidence" value="ECO:0007669"/>
    <property type="project" value="TreeGrafter"/>
</dbReference>
<dbReference type="InterPro" id="IPR039420">
    <property type="entry name" value="WalR-like"/>
</dbReference>
<keyword evidence="4" id="KW-0238">DNA-binding</keyword>
<dbReference type="InterPro" id="IPR016032">
    <property type="entry name" value="Sig_transdc_resp-reg_C-effctor"/>
</dbReference>
<evidence type="ECO:0000256" key="2">
    <source>
        <dbReference type="ARBA" id="ARBA00023012"/>
    </source>
</evidence>
<proteinExistence type="predicted"/>
<evidence type="ECO:0000256" key="1">
    <source>
        <dbReference type="ARBA" id="ARBA00022553"/>
    </source>
</evidence>
<dbReference type="SUPFAM" id="SSF52172">
    <property type="entry name" value="CheY-like"/>
    <property type="match status" value="1"/>
</dbReference>
<dbReference type="Gene3D" id="3.40.50.2300">
    <property type="match status" value="1"/>
</dbReference>
<protein>
    <submittedName>
        <fullName evidence="7">Response regulator transcription factor</fullName>
    </submittedName>
</protein>
<evidence type="ECO:0000256" key="5">
    <source>
        <dbReference type="ARBA" id="ARBA00023163"/>
    </source>
</evidence>
<evidence type="ECO:0000256" key="3">
    <source>
        <dbReference type="ARBA" id="ARBA00023015"/>
    </source>
</evidence>
<feature type="region of interest" description="Disordered" evidence="6">
    <location>
        <begin position="27"/>
        <end position="53"/>
    </location>
</feature>
<evidence type="ECO:0000256" key="6">
    <source>
        <dbReference type="SAM" id="MobiDB-lite"/>
    </source>
</evidence>
<dbReference type="Pfam" id="PF00486">
    <property type="entry name" value="Trans_reg_C"/>
    <property type="match status" value="1"/>
</dbReference>
<dbReference type="GO" id="GO:0032993">
    <property type="term" value="C:protein-DNA complex"/>
    <property type="evidence" value="ECO:0007669"/>
    <property type="project" value="TreeGrafter"/>
</dbReference>
<dbReference type="PANTHER" id="PTHR48111">
    <property type="entry name" value="REGULATOR OF RPOS"/>
    <property type="match status" value="1"/>
</dbReference>
<dbReference type="GO" id="GO:0006355">
    <property type="term" value="P:regulation of DNA-templated transcription"/>
    <property type="evidence" value="ECO:0007669"/>
    <property type="project" value="InterPro"/>
</dbReference>
<evidence type="ECO:0000313" key="7">
    <source>
        <dbReference type="EMBL" id="HEF64123.1"/>
    </source>
</evidence>
<keyword evidence="5" id="KW-0804">Transcription</keyword>
<dbReference type="SMART" id="SM00448">
    <property type="entry name" value="REC"/>
    <property type="match status" value="1"/>
</dbReference>
<dbReference type="PROSITE" id="PS50110">
    <property type="entry name" value="RESPONSE_REGULATORY"/>
    <property type="match status" value="1"/>
</dbReference>
<dbReference type="EMBL" id="DSJL01000001">
    <property type="protein sequence ID" value="HEF64123.1"/>
    <property type="molecule type" value="Genomic_DNA"/>
</dbReference>
<accession>A0A7C2B510</accession>